<name>A0ABY5PGB3_9ACTN</name>
<feature type="transmembrane region" description="Helical" evidence="2">
    <location>
        <begin position="72"/>
        <end position="90"/>
    </location>
</feature>
<keyword evidence="2" id="KW-1133">Transmembrane helix</keyword>
<gene>
    <name evidence="3" type="ORF">LRS13_22755</name>
</gene>
<keyword evidence="4" id="KW-1185">Reference proteome</keyword>
<feature type="transmembrane region" description="Helical" evidence="2">
    <location>
        <begin position="102"/>
        <end position="120"/>
    </location>
</feature>
<dbReference type="EMBL" id="CP088295">
    <property type="protein sequence ID" value="UUY03457.1"/>
    <property type="molecule type" value="Genomic_DNA"/>
</dbReference>
<evidence type="ECO:0000256" key="1">
    <source>
        <dbReference type="SAM" id="MobiDB-lite"/>
    </source>
</evidence>
<reference evidence="4" key="1">
    <citation type="submission" date="2021-11" db="EMBL/GenBank/DDBJ databases">
        <title>Cultivation dependent microbiological survey of springs from the worlds oldest radium mine currently devoted to the extraction of radon-saturated water.</title>
        <authorList>
            <person name="Kapinusova G."/>
            <person name="Smrhova T."/>
            <person name="Strejcek M."/>
            <person name="Suman J."/>
            <person name="Jani K."/>
            <person name="Pajer P."/>
            <person name="Uhlik O."/>
        </authorList>
    </citation>
    <scope>NUCLEOTIDE SEQUENCE [LARGE SCALE GENOMIC DNA]</scope>
    <source>
        <strain evidence="4">J379</strain>
    </source>
</reference>
<feature type="region of interest" description="Disordered" evidence="1">
    <location>
        <begin position="1"/>
        <end position="38"/>
    </location>
</feature>
<protein>
    <submittedName>
        <fullName evidence="3">Uncharacterized protein</fullName>
    </submittedName>
</protein>
<evidence type="ECO:0000256" key="2">
    <source>
        <dbReference type="SAM" id="Phobius"/>
    </source>
</evidence>
<accession>A0ABY5PGB3</accession>
<keyword evidence="2" id="KW-0812">Transmembrane</keyword>
<keyword evidence="2" id="KW-0472">Membrane</keyword>
<evidence type="ECO:0000313" key="4">
    <source>
        <dbReference type="Proteomes" id="UP001058860"/>
    </source>
</evidence>
<sequence>MGRRSRKRGGPSPVSAPAPSAPRAARASRHRAPTKEAPKPPWAPFPLVEVLIVTGLVFVVIGLVMGDGQGRTVLGFGIAVICVASLEVAIREHITGFRSHSMLLALLPTAVAVAISWFAAELTAVVRLGITVAVFLISFLALREVFRRRSGGLSFRA</sequence>
<evidence type="ECO:0000313" key="3">
    <source>
        <dbReference type="EMBL" id="UUY03457.1"/>
    </source>
</evidence>
<feature type="transmembrane region" description="Helical" evidence="2">
    <location>
        <begin position="126"/>
        <end position="146"/>
    </location>
</feature>
<feature type="transmembrane region" description="Helical" evidence="2">
    <location>
        <begin position="45"/>
        <end position="66"/>
    </location>
</feature>
<dbReference type="RefSeq" id="WP_353863962.1">
    <property type="nucleotide sequence ID" value="NZ_CP088295.1"/>
</dbReference>
<dbReference type="Proteomes" id="UP001058860">
    <property type="component" value="Chromosome"/>
</dbReference>
<organism evidence="3 4">
    <name type="scientific">Svornostia abyssi</name>
    <dbReference type="NCBI Taxonomy" id="2898438"/>
    <lineage>
        <taxon>Bacteria</taxon>
        <taxon>Bacillati</taxon>
        <taxon>Actinomycetota</taxon>
        <taxon>Thermoleophilia</taxon>
        <taxon>Solirubrobacterales</taxon>
        <taxon>Baekduiaceae</taxon>
        <taxon>Svornostia</taxon>
    </lineage>
</organism>
<proteinExistence type="predicted"/>